<evidence type="ECO:0000313" key="1">
    <source>
        <dbReference type="EMBL" id="CAL5989380.1"/>
    </source>
</evidence>
<protein>
    <submittedName>
        <fullName evidence="1">Hypothetical_protein</fullName>
    </submittedName>
</protein>
<gene>
    <name evidence="1" type="ORF">HINF_LOCUS10837</name>
</gene>
<comment type="caution">
    <text evidence="1">The sequence shown here is derived from an EMBL/GenBank/DDBJ whole genome shotgun (WGS) entry which is preliminary data.</text>
</comment>
<sequence>MGVYFYFEPVLLAEELVRGANYRLNKLTVLEEGLNLVYLGGKLLTALGTLRTSLNAAAYNIGKQEKIQLISFMNGINASFKSLLLSLNKMITEIVITSPLVAAIRRINTQSMLYLIDKVYIYIDKSIYIYNIIYD</sequence>
<accession>A0ABP1H9B5</accession>
<keyword evidence="2" id="KW-1185">Reference proteome</keyword>
<proteinExistence type="predicted"/>
<dbReference type="Proteomes" id="UP001642409">
    <property type="component" value="Unassembled WGS sequence"/>
</dbReference>
<dbReference type="EMBL" id="CAXDID020000023">
    <property type="protein sequence ID" value="CAL5989380.1"/>
    <property type="molecule type" value="Genomic_DNA"/>
</dbReference>
<evidence type="ECO:0000313" key="2">
    <source>
        <dbReference type="Proteomes" id="UP001642409"/>
    </source>
</evidence>
<reference evidence="1 2" key="1">
    <citation type="submission" date="2024-07" db="EMBL/GenBank/DDBJ databases">
        <authorList>
            <person name="Akdeniz Z."/>
        </authorList>
    </citation>
    <scope>NUCLEOTIDE SEQUENCE [LARGE SCALE GENOMIC DNA]</scope>
</reference>
<name>A0ABP1H9B5_9EUKA</name>
<organism evidence="1 2">
    <name type="scientific">Hexamita inflata</name>
    <dbReference type="NCBI Taxonomy" id="28002"/>
    <lineage>
        <taxon>Eukaryota</taxon>
        <taxon>Metamonada</taxon>
        <taxon>Diplomonadida</taxon>
        <taxon>Hexamitidae</taxon>
        <taxon>Hexamitinae</taxon>
        <taxon>Hexamita</taxon>
    </lineage>
</organism>